<dbReference type="Proteomes" id="UP000289738">
    <property type="component" value="Chromosome B01"/>
</dbReference>
<reference evidence="1 2" key="1">
    <citation type="submission" date="2019-01" db="EMBL/GenBank/DDBJ databases">
        <title>Sequencing of cultivated peanut Arachis hypogaea provides insights into genome evolution and oil improvement.</title>
        <authorList>
            <person name="Chen X."/>
        </authorList>
    </citation>
    <scope>NUCLEOTIDE SEQUENCE [LARGE SCALE GENOMIC DNA]</scope>
    <source>
        <strain evidence="2">cv. Fuhuasheng</strain>
        <tissue evidence="1">Leaves</tissue>
    </source>
</reference>
<sequence length="74" mass="8752">MMRLNGITKSFVANHVAETNARAVTIRAFQEEDRFFKKNLMLELLWHFTEQFPSIFNSISMRSSKLYSICRAMF</sequence>
<gene>
    <name evidence="1" type="ORF">Ahy_B01g056777</name>
</gene>
<dbReference type="STRING" id="3818.A0A445AZK3"/>
<dbReference type="AlphaFoldDB" id="A0A445AZK3"/>
<keyword evidence="2" id="KW-1185">Reference proteome</keyword>
<organism evidence="1 2">
    <name type="scientific">Arachis hypogaea</name>
    <name type="common">Peanut</name>
    <dbReference type="NCBI Taxonomy" id="3818"/>
    <lineage>
        <taxon>Eukaryota</taxon>
        <taxon>Viridiplantae</taxon>
        <taxon>Streptophyta</taxon>
        <taxon>Embryophyta</taxon>
        <taxon>Tracheophyta</taxon>
        <taxon>Spermatophyta</taxon>
        <taxon>Magnoliopsida</taxon>
        <taxon>eudicotyledons</taxon>
        <taxon>Gunneridae</taxon>
        <taxon>Pentapetalae</taxon>
        <taxon>rosids</taxon>
        <taxon>fabids</taxon>
        <taxon>Fabales</taxon>
        <taxon>Fabaceae</taxon>
        <taxon>Papilionoideae</taxon>
        <taxon>50 kb inversion clade</taxon>
        <taxon>dalbergioids sensu lato</taxon>
        <taxon>Dalbergieae</taxon>
        <taxon>Pterocarpus clade</taxon>
        <taxon>Arachis</taxon>
    </lineage>
</organism>
<evidence type="ECO:0000313" key="1">
    <source>
        <dbReference type="EMBL" id="RYR31848.1"/>
    </source>
</evidence>
<dbReference type="EMBL" id="SDMP01000011">
    <property type="protein sequence ID" value="RYR31848.1"/>
    <property type="molecule type" value="Genomic_DNA"/>
</dbReference>
<protein>
    <submittedName>
        <fullName evidence="1">Uncharacterized protein</fullName>
    </submittedName>
</protein>
<accession>A0A445AZK3</accession>
<name>A0A445AZK3_ARAHY</name>
<comment type="caution">
    <text evidence="1">The sequence shown here is derived from an EMBL/GenBank/DDBJ whole genome shotgun (WGS) entry which is preliminary data.</text>
</comment>
<evidence type="ECO:0000313" key="2">
    <source>
        <dbReference type="Proteomes" id="UP000289738"/>
    </source>
</evidence>
<proteinExistence type="predicted"/>